<dbReference type="Proteomes" id="UP000217103">
    <property type="component" value="Unassembled WGS sequence"/>
</dbReference>
<organism evidence="4 5">
    <name type="scientific">Thermostaphylospora chromogena</name>
    <dbReference type="NCBI Taxonomy" id="35622"/>
    <lineage>
        <taxon>Bacteria</taxon>
        <taxon>Bacillati</taxon>
        <taxon>Actinomycetota</taxon>
        <taxon>Actinomycetes</taxon>
        <taxon>Streptosporangiales</taxon>
        <taxon>Thermomonosporaceae</taxon>
        <taxon>Thermostaphylospora</taxon>
    </lineage>
</organism>
<protein>
    <recommendedName>
        <fullName evidence="6">V8-like Glu-specific endopeptidase</fullName>
    </recommendedName>
</protein>
<keyword evidence="5" id="KW-1185">Reference proteome</keyword>
<dbReference type="InterPro" id="IPR009003">
    <property type="entry name" value="Peptidase_S1_PA"/>
</dbReference>
<evidence type="ECO:0000256" key="1">
    <source>
        <dbReference type="ARBA" id="ARBA00022729"/>
    </source>
</evidence>
<evidence type="ECO:0000313" key="4">
    <source>
        <dbReference type="EMBL" id="SDQ40879.1"/>
    </source>
</evidence>
<accession>A0A1H1AMH6</accession>
<feature type="region of interest" description="Disordered" evidence="2">
    <location>
        <begin position="81"/>
        <end position="111"/>
    </location>
</feature>
<dbReference type="InterPro" id="IPR043504">
    <property type="entry name" value="Peptidase_S1_PA_chymotrypsin"/>
</dbReference>
<name>A0A1H1AMH6_9ACTN</name>
<dbReference type="Gene3D" id="2.40.10.10">
    <property type="entry name" value="Trypsin-like serine proteases"/>
    <property type="match status" value="2"/>
</dbReference>
<dbReference type="RefSeq" id="WP_242659052.1">
    <property type="nucleotide sequence ID" value="NZ_FNKK01000002.1"/>
</dbReference>
<dbReference type="STRING" id="35622.SAMN04489764_0565"/>
<evidence type="ECO:0000313" key="5">
    <source>
        <dbReference type="Proteomes" id="UP000217103"/>
    </source>
</evidence>
<keyword evidence="1 3" id="KW-0732">Signal</keyword>
<dbReference type="SUPFAM" id="SSF50494">
    <property type="entry name" value="Trypsin-like serine proteases"/>
    <property type="match status" value="1"/>
</dbReference>
<evidence type="ECO:0000256" key="3">
    <source>
        <dbReference type="SAM" id="SignalP"/>
    </source>
</evidence>
<dbReference type="InterPro" id="IPR050966">
    <property type="entry name" value="Glutamyl_endopeptidase"/>
</dbReference>
<dbReference type="EMBL" id="FNKK01000002">
    <property type="protein sequence ID" value="SDQ40879.1"/>
    <property type="molecule type" value="Genomic_DNA"/>
</dbReference>
<reference evidence="4 5" key="1">
    <citation type="submission" date="2016-10" db="EMBL/GenBank/DDBJ databases">
        <authorList>
            <person name="de Groot N.N."/>
        </authorList>
    </citation>
    <scope>NUCLEOTIDE SEQUENCE [LARGE SCALE GENOMIC DNA]</scope>
    <source>
        <strain evidence="4 5">DSM 43794</strain>
    </source>
</reference>
<proteinExistence type="predicted"/>
<evidence type="ECO:0000256" key="2">
    <source>
        <dbReference type="SAM" id="MobiDB-lite"/>
    </source>
</evidence>
<feature type="chain" id="PRO_5011496015" description="V8-like Glu-specific endopeptidase" evidence="3">
    <location>
        <begin position="33"/>
        <end position="512"/>
    </location>
</feature>
<sequence>MNTRAKRLALPLAGAVAASGMIAASFTTSAQAAPKPASETLVKDAATAYSVAKFWLEANGAALKKAKEYNWDAKDVTKLVRGDMNSGGTDDGKAGKVDPTGSNKGPSGKVKNINLPRTIGKVFFVDSKGQYRWCSGTSIQARHRNLVATAGHCVYDLDGNKHVMDKWVFVPGYHQGKAPWGVYVGQQAFTHYNLSAYEDYDHDYAFVAVSNGIAFAGSKEVSFEEYQKWQGDKWIKPVEISREEYGKCLLNLGHCWAEGKDTKAELVGPDYPGAVLQRKEVSKQQYDRAKTGKGNGNKLGEPVTEPVTRSEWLKIKSSPGFKGRAWADKRGNYYITRYYVQEWVKPGSVRKYYRDTFHVALAKDLGALGNVVGGQGLAWNQKVNQKVFVFGYPADAHPDGDKPYSGLTAKHCYGTTASKVYKVDAFKVAAHIALKCSMTGGADGSPWLIKYSNAKRLGLLNGVTSLFHDQDGNNRVDYSSSPYFDGETYAIYDKASYVQPLKLVGPQGEVRS</sequence>
<feature type="signal peptide" evidence="3">
    <location>
        <begin position="1"/>
        <end position="32"/>
    </location>
</feature>
<gene>
    <name evidence="4" type="ORF">SAMN04489764_0565</name>
</gene>
<dbReference type="AlphaFoldDB" id="A0A1H1AMH6"/>
<evidence type="ECO:0008006" key="6">
    <source>
        <dbReference type="Google" id="ProtNLM"/>
    </source>
</evidence>
<dbReference type="PANTHER" id="PTHR15462">
    <property type="entry name" value="SERINE PROTEASE"/>
    <property type="match status" value="1"/>
</dbReference>